<name>A0A1I4YJN5_9FLAO</name>
<evidence type="ECO:0000313" key="2">
    <source>
        <dbReference type="EMBL" id="SFN38281.1"/>
    </source>
</evidence>
<evidence type="ECO:0000256" key="1">
    <source>
        <dbReference type="SAM" id="Phobius"/>
    </source>
</evidence>
<accession>A0A1I4YJN5</accession>
<feature type="transmembrane region" description="Helical" evidence="1">
    <location>
        <begin position="108"/>
        <end position="126"/>
    </location>
</feature>
<dbReference type="AlphaFoldDB" id="A0A1I4YJN5"/>
<dbReference type="STRING" id="684065.SAMN05421738_11182"/>
<dbReference type="OrthoDB" id="9815897at2"/>
<proteinExistence type="predicted"/>
<keyword evidence="1" id="KW-0812">Transmembrane</keyword>
<keyword evidence="1" id="KW-0472">Membrane</keyword>
<sequence>MTKMLLKRILVYGIALIIPIVVIVYFYSFYQNQNSFSIKCFFHTTTGLWCPGCGGQRAFNFLLHGHFLKSLRYNIILPFALFIVGYLYYIVIEGWILGNKTANSKLHLPASFAINFLIFLVVYTVIRNIPSPPFIYLAPIN</sequence>
<feature type="transmembrane region" description="Helical" evidence="1">
    <location>
        <begin position="9"/>
        <end position="27"/>
    </location>
</feature>
<evidence type="ECO:0000313" key="3">
    <source>
        <dbReference type="Proteomes" id="UP000199149"/>
    </source>
</evidence>
<keyword evidence="3" id="KW-1185">Reference proteome</keyword>
<reference evidence="3" key="1">
    <citation type="submission" date="2016-10" db="EMBL/GenBank/DDBJ databases">
        <authorList>
            <person name="Varghese N."/>
            <person name="Submissions S."/>
        </authorList>
    </citation>
    <scope>NUCLEOTIDE SEQUENCE [LARGE SCALE GENOMIC DNA]</scope>
    <source>
        <strain evidence="3">XJ109</strain>
    </source>
</reference>
<evidence type="ECO:0008006" key="4">
    <source>
        <dbReference type="Google" id="ProtNLM"/>
    </source>
</evidence>
<dbReference type="Pfam" id="PF10825">
    <property type="entry name" value="DUF2752"/>
    <property type="match status" value="1"/>
</dbReference>
<gene>
    <name evidence="2" type="ORF">SAMN05421738_11182</name>
</gene>
<dbReference type="InterPro" id="IPR021215">
    <property type="entry name" value="DUF2752"/>
</dbReference>
<dbReference type="Proteomes" id="UP000199149">
    <property type="component" value="Unassembled WGS sequence"/>
</dbReference>
<dbReference type="EMBL" id="FOUZ01000011">
    <property type="protein sequence ID" value="SFN38281.1"/>
    <property type="molecule type" value="Genomic_DNA"/>
</dbReference>
<protein>
    <recommendedName>
        <fullName evidence="4">DUF2752 domain-containing protein</fullName>
    </recommendedName>
</protein>
<keyword evidence="1" id="KW-1133">Transmembrane helix</keyword>
<feature type="transmembrane region" description="Helical" evidence="1">
    <location>
        <begin position="75"/>
        <end position="96"/>
    </location>
</feature>
<organism evidence="2 3">
    <name type="scientific">Algoriella xinjiangensis</name>
    <dbReference type="NCBI Taxonomy" id="684065"/>
    <lineage>
        <taxon>Bacteria</taxon>
        <taxon>Pseudomonadati</taxon>
        <taxon>Bacteroidota</taxon>
        <taxon>Flavobacteriia</taxon>
        <taxon>Flavobacteriales</taxon>
        <taxon>Weeksellaceae</taxon>
        <taxon>Algoriella</taxon>
    </lineage>
</organism>